<organism evidence="2 3">
    <name type="scientific">Favolaschia claudopus</name>
    <dbReference type="NCBI Taxonomy" id="2862362"/>
    <lineage>
        <taxon>Eukaryota</taxon>
        <taxon>Fungi</taxon>
        <taxon>Dikarya</taxon>
        <taxon>Basidiomycota</taxon>
        <taxon>Agaricomycotina</taxon>
        <taxon>Agaricomycetes</taxon>
        <taxon>Agaricomycetidae</taxon>
        <taxon>Agaricales</taxon>
        <taxon>Marasmiineae</taxon>
        <taxon>Mycenaceae</taxon>
        <taxon>Favolaschia</taxon>
    </lineage>
</organism>
<dbReference type="GO" id="GO:0016491">
    <property type="term" value="F:oxidoreductase activity"/>
    <property type="evidence" value="ECO:0007669"/>
    <property type="project" value="UniProtKB-KW"/>
</dbReference>
<evidence type="ECO:0000313" key="2">
    <source>
        <dbReference type="EMBL" id="KAK7025039.1"/>
    </source>
</evidence>
<protein>
    <recommendedName>
        <fullName evidence="4">NAD(P)-binding protein</fullName>
    </recommendedName>
</protein>
<dbReference type="PANTHER" id="PTHR43157:SF31">
    <property type="entry name" value="PHOSPHATIDYLINOSITOL-GLYCAN BIOSYNTHESIS CLASS F PROTEIN"/>
    <property type="match status" value="1"/>
</dbReference>
<dbReference type="PRINTS" id="PR00081">
    <property type="entry name" value="GDHRDH"/>
</dbReference>
<comment type="caution">
    <text evidence="2">The sequence shown here is derived from an EMBL/GenBank/DDBJ whole genome shotgun (WGS) entry which is preliminary data.</text>
</comment>
<dbReference type="PANTHER" id="PTHR43157">
    <property type="entry name" value="PHOSPHATIDYLINOSITOL-GLYCAN BIOSYNTHESIS CLASS F PROTEIN-RELATED"/>
    <property type="match status" value="1"/>
</dbReference>
<dbReference type="InterPro" id="IPR036291">
    <property type="entry name" value="NAD(P)-bd_dom_sf"/>
</dbReference>
<keyword evidence="1" id="KW-0560">Oxidoreductase</keyword>
<proteinExistence type="predicted"/>
<dbReference type="AlphaFoldDB" id="A0AAW0BGU2"/>
<dbReference type="EMBL" id="JAWWNJ010000034">
    <property type="protein sequence ID" value="KAK7025039.1"/>
    <property type="molecule type" value="Genomic_DNA"/>
</dbReference>
<evidence type="ECO:0000313" key="3">
    <source>
        <dbReference type="Proteomes" id="UP001362999"/>
    </source>
</evidence>
<gene>
    <name evidence="2" type="ORF">R3P38DRAFT_2952456</name>
</gene>
<accession>A0AAW0BGU2</accession>
<name>A0AAW0BGU2_9AGAR</name>
<dbReference type="SUPFAM" id="SSF51735">
    <property type="entry name" value="NAD(P)-binding Rossmann-fold domains"/>
    <property type="match status" value="1"/>
</dbReference>
<dbReference type="Pfam" id="PF00106">
    <property type="entry name" value="adh_short"/>
    <property type="match status" value="1"/>
</dbReference>
<dbReference type="Proteomes" id="UP001362999">
    <property type="component" value="Unassembled WGS sequence"/>
</dbReference>
<sequence>MGQVLSFLPTFLGVQFFRKLKDTKADLTGRTYLITGSNTGIGLALAVHLARLNPALLILAVRDLNKGEAAKKTIVAETGFRGSIEVWELDMASFASVKKFAERANTTLERLDGASLNAGINLWDWRTTDDGWERTLQINDLATGLLGVLLLPKLQATSKLPHPLPDTALPPHLAITGSEGMFMAKFAEQSAPKILAAMNDEAQSKGKLGDRYFTSKLLNLYLAREICKLPSAQGVVVNVVSPGLCTTELGRDLVVPSLGLKLINSISFTAAQGALTLLYGLLRPTPAGAFVYACKLTSHRRPPSWTKTKKGLDLQAKVWAEMVDVWRTLTPEVAELVSL</sequence>
<reference evidence="2 3" key="1">
    <citation type="journal article" date="2024" name="J Genomics">
        <title>Draft genome sequencing and assembly of Favolaschia claudopus CIRM-BRFM 2984 isolated from oak limbs.</title>
        <authorList>
            <person name="Navarro D."/>
            <person name="Drula E."/>
            <person name="Chaduli D."/>
            <person name="Cazenave R."/>
            <person name="Ahrendt S."/>
            <person name="Wang J."/>
            <person name="Lipzen A."/>
            <person name="Daum C."/>
            <person name="Barry K."/>
            <person name="Grigoriev I.V."/>
            <person name="Favel A."/>
            <person name="Rosso M.N."/>
            <person name="Martin F."/>
        </authorList>
    </citation>
    <scope>NUCLEOTIDE SEQUENCE [LARGE SCALE GENOMIC DNA]</scope>
    <source>
        <strain evidence="2 3">CIRM-BRFM 2984</strain>
    </source>
</reference>
<dbReference type="Gene3D" id="3.40.50.720">
    <property type="entry name" value="NAD(P)-binding Rossmann-like Domain"/>
    <property type="match status" value="1"/>
</dbReference>
<evidence type="ECO:0000256" key="1">
    <source>
        <dbReference type="ARBA" id="ARBA00023002"/>
    </source>
</evidence>
<dbReference type="InterPro" id="IPR002347">
    <property type="entry name" value="SDR_fam"/>
</dbReference>
<keyword evidence="3" id="KW-1185">Reference proteome</keyword>
<evidence type="ECO:0008006" key="4">
    <source>
        <dbReference type="Google" id="ProtNLM"/>
    </source>
</evidence>